<dbReference type="PANTHER" id="PTHR43617">
    <property type="entry name" value="L-AMINO ACID N-ACETYLTRANSFERASE"/>
    <property type="match status" value="1"/>
</dbReference>
<dbReference type="GO" id="GO:0016747">
    <property type="term" value="F:acyltransferase activity, transferring groups other than amino-acyl groups"/>
    <property type="evidence" value="ECO:0007669"/>
    <property type="project" value="InterPro"/>
</dbReference>
<organism evidence="2 3">
    <name type="scientific">Penicillium frequentans</name>
    <dbReference type="NCBI Taxonomy" id="3151616"/>
    <lineage>
        <taxon>Eukaryota</taxon>
        <taxon>Fungi</taxon>
        <taxon>Dikarya</taxon>
        <taxon>Ascomycota</taxon>
        <taxon>Pezizomycotina</taxon>
        <taxon>Eurotiomycetes</taxon>
        <taxon>Eurotiomycetidae</taxon>
        <taxon>Eurotiales</taxon>
        <taxon>Aspergillaceae</taxon>
        <taxon>Penicillium</taxon>
    </lineage>
</organism>
<reference evidence="2 3" key="1">
    <citation type="journal article" date="2023" name="IMA Fungus">
        <title>Comparative genomic study of the Penicillium genus elucidates a diverse pangenome and 15 lateral gene transfer events.</title>
        <authorList>
            <person name="Petersen C."/>
            <person name="Sorensen T."/>
            <person name="Nielsen M.R."/>
            <person name="Sondergaard T.E."/>
            <person name="Sorensen J.L."/>
            <person name="Fitzpatrick D.A."/>
            <person name="Frisvad J.C."/>
            <person name="Nielsen K.L."/>
        </authorList>
    </citation>
    <scope>NUCLEOTIDE SEQUENCE [LARGE SCALE GENOMIC DNA]</scope>
    <source>
        <strain evidence="2 3">IBT 35679</strain>
    </source>
</reference>
<dbReference type="Proteomes" id="UP001220324">
    <property type="component" value="Unassembled WGS sequence"/>
</dbReference>
<evidence type="ECO:0000313" key="3">
    <source>
        <dbReference type="Proteomes" id="UP001220324"/>
    </source>
</evidence>
<feature type="domain" description="N-acetyltransferase" evidence="1">
    <location>
        <begin position="4"/>
        <end position="166"/>
    </location>
</feature>
<accession>A0AAD6GJ13</accession>
<gene>
    <name evidence="2" type="ORF">N7494_004558</name>
</gene>
<dbReference type="PROSITE" id="PS51186">
    <property type="entry name" value="GNAT"/>
    <property type="match status" value="1"/>
</dbReference>
<dbReference type="AlphaFoldDB" id="A0AAD6GJ13"/>
<comment type="caution">
    <text evidence="2">The sequence shown here is derived from an EMBL/GenBank/DDBJ whole genome shotgun (WGS) entry which is preliminary data.</text>
</comment>
<dbReference type="InterPro" id="IPR016181">
    <property type="entry name" value="Acyl_CoA_acyltransferase"/>
</dbReference>
<dbReference type="Pfam" id="PF00583">
    <property type="entry name" value="Acetyltransf_1"/>
    <property type="match status" value="1"/>
</dbReference>
<dbReference type="InterPro" id="IPR000182">
    <property type="entry name" value="GNAT_dom"/>
</dbReference>
<evidence type="ECO:0000313" key="2">
    <source>
        <dbReference type="EMBL" id="KAJ5546973.1"/>
    </source>
</evidence>
<dbReference type="SUPFAM" id="SSF55729">
    <property type="entry name" value="Acyl-CoA N-acyltransferases (Nat)"/>
    <property type="match status" value="1"/>
</dbReference>
<protein>
    <submittedName>
        <fullName evidence="2">N-acetyltransferase GNAT family</fullName>
    </submittedName>
</protein>
<dbReference type="CDD" id="cd04301">
    <property type="entry name" value="NAT_SF"/>
    <property type="match status" value="1"/>
</dbReference>
<evidence type="ECO:0000259" key="1">
    <source>
        <dbReference type="PROSITE" id="PS51186"/>
    </source>
</evidence>
<dbReference type="Gene3D" id="3.40.630.30">
    <property type="match status" value="1"/>
</dbReference>
<proteinExistence type="predicted"/>
<dbReference type="InterPro" id="IPR050276">
    <property type="entry name" value="MshD_Acetyltransferase"/>
</dbReference>
<sequence length="179" mass="20221">MADLHFRIATPADAPSIQQLVQSAFRAEDSRKDWTADMALGRSFTISVEDVKTTISKQDCAILLAFTKDHDLDVLVASIEIIKRANGHARFSMVAVHQDYQQAGIGRRVLAFAEEYSQQEWGATTSELNALSTRQELIAWYLRRGYQKTGEESPFPTEKFPHLALPEDMCFVEFTKHLA</sequence>
<name>A0AAD6GJ13_9EURO</name>
<keyword evidence="3" id="KW-1185">Reference proteome</keyword>
<dbReference type="PANTHER" id="PTHR43617:SF9">
    <property type="entry name" value="GNAT FAMILY ACETYLTRANSFERASE"/>
    <property type="match status" value="1"/>
</dbReference>
<dbReference type="EMBL" id="JAQIZZ010000003">
    <property type="protein sequence ID" value="KAJ5546973.1"/>
    <property type="molecule type" value="Genomic_DNA"/>
</dbReference>